<protein>
    <submittedName>
        <fullName evidence="3">WD repeat-containing protein 47</fullName>
    </submittedName>
</protein>
<dbReference type="InterPro" id="IPR036322">
    <property type="entry name" value="WD40_repeat_dom_sf"/>
</dbReference>
<dbReference type="Pfam" id="PF00400">
    <property type="entry name" value="WD40"/>
    <property type="match status" value="5"/>
</dbReference>
<feature type="region of interest" description="Disordered" evidence="2">
    <location>
        <begin position="247"/>
        <end position="276"/>
    </location>
</feature>
<dbReference type="InterPro" id="IPR001680">
    <property type="entry name" value="WD40_rpt"/>
</dbReference>
<evidence type="ECO:0000256" key="1">
    <source>
        <dbReference type="PROSITE-ProRule" id="PRU00221"/>
    </source>
</evidence>
<gene>
    <name evidence="3" type="primary">Wdr47</name>
    <name evidence="3" type="ORF">g.14741</name>
</gene>
<dbReference type="AlphaFoldDB" id="A0A6G1SHK0"/>
<feature type="repeat" description="WD" evidence="1">
    <location>
        <begin position="70"/>
        <end position="100"/>
    </location>
</feature>
<dbReference type="SMART" id="SM00320">
    <property type="entry name" value="WD40"/>
    <property type="match status" value="7"/>
</dbReference>
<dbReference type="PANTHER" id="PTHR19863">
    <property type="entry name" value="NEMITIN (NEURONAL ENRICHED MAP INTERACTING PROTEIN) HOMOLOG"/>
    <property type="match status" value="1"/>
</dbReference>
<dbReference type="EMBL" id="GGYP01005068">
    <property type="protein sequence ID" value="MDE49839.1"/>
    <property type="molecule type" value="Transcribed_RNA"/>
</dbReference>
<name>A0A6G1SHK0_9ACAR</name>
<accession>A0A6G1SHK0</accession>
<keyword evidence="1" id="KW-0853">WD repeat</keyword>
<proteinExistence type="predicted"/>
<dbReference type="InterPro" id="IPR015943">
    <property type="entry name" value="WD40/YVTN_repeat-like_dom_sf"/>
</dbReference>
<dbReference type="InterPro" id="IPR040067">
    <property type="entry name" value="WDR47"/>
</dbReference>
<dbReference type="PROSITE" id="PS50082">
    <property type="entry name" value="WD_REPEATS_2"/>
    <property type="match status" value="3"/>
</dbReference>
<evidence type="ECO:0000256" key="2">
    <source>
        <dbReference type="SAM" id="MobiDB-lite"/>
    </source>
</evidence>
<feature type="compositionally biased region" description="Basic and acidic residues" evidence="2">
    <location>
        <begin position="252"/>
        <end position="268"/>
    </location>
</feature>
<evidence type="ECO:0000313" key="3">
    <source>
        <dbReference type="EMBL" id="MDE49839.1"/>
    </source>
</evidence>
<dbReference type="PANTHER" id="PTHR19863:SF11">
    <property type="entry name" value="WD REPEAT-CONTAINING PROTEIN 47-LIKE PROTEIN"/>
    <property type="match status" value="1"/>
</dbReference>
<dbReference type="SUPFAM" id="SSF50978">
    <property type="entry name" value="WD40 repeat-like"/>
    <property type="match status" value="1"/>
</dbReference>
<dbReference type="Gene3D" id="2.130.10.10">
    <property type="entry name" value="YVTN repeat-like/Quinoprotein amine dehydrogenase"/>
    <property type="match status" value="2"/>
</dbReference>
<reference evidence="3" key="1">
    <citation type="submission" date="2018-10" db="EMBL/GenBank/DDBJ databases">
        <title>Transcriptome assembly of Aceria tosichella (Wheat curl mite) Type 2.</title>
        <authorList>
            <person name="Scully E.D."/>
            <person name="Geib S.M."/>
            <person name="Palmer N.A."/>
            <person name="Gupta A.K."/>
            <person name="Sarath G."/>
            <person name="Tatineni S."/>
        </authorList>
    </citation>
    <scope>NUCLEOTIDE SEQUENCE</scope>
    <source>
        <strain evidence="3">LincolnNE</strain>
    </source>
</reference>
<feature type="repeat" description="WD" evidence="1">
    <location>
        <begin position="335"/>
        <end position="369"/>
    </location>
</feature>
<sequence length="432" mass="48022">MQPNTYRPIQQIRDTQPIRAACFHPSGEAYVVGTNSKALKICKYPSLEEQRELLECDGLLTEPEISFTCLHIHCASVYCASFNPTGNLLATGSNDQIVHVIKYNPIRHAPEGSEYKLSMHSGTVRDVCFLHGDDPNASSKLLSAGAGEYEIHLTDCNVMKPVQTFAGHESTVMSLTSCEDSTDLFVSGSLDGTIRLWDVRMRSAVCKIVGRRQASRQIHHHQRQNITADGDTSFELFQQNENMVAESGNANDNKHHNDDASNRDSENHQHHHHQAGEQVFREPQHEQLDEIPSKATGVPVGVVRLDPSGRLLVSGHQDGSCMLYDIRASRVIQLFQAHATEIRTLGFSPNSYYLLTGCYDGTVKLTDLQGHLMQPLPGVEVAELDDKVVQVAWHPNDYNFVTTCANGSATLWTIPDFVDWRDSIVMDTSSII</sequence>
<dbReference type="PROSITE" id="PS50294">
    <property type="entry name" value="WD_REPEATS_REGION"/>
    <property type="match status" value="2"/>
</dbReference>
<organism evidence="3">
    <name type="scientific">Aceria tosichella</name>
    <name type="common">wheat curl mite</name>
    <dbReference type="NCBI Taxonomy" id="561515"/>
    <lineage>
        <taxon>Eukaryota</taxon>
        <taxon>Metazoa</taxon>
        <taxon>Ecdysozoa</taxon>
        <taxon>Arthropoda</taxon>
        <taxon>Chelicerata</taxon>
        <taxon>Arachnida</taxon>
        <taxon>Acari</taxon>
        <taxon>Acariformes</taxon>
        <taxon>Trombidiformes</taxon>
        <taxon>Prostigmata</taxon>
        <taxon>Eupodina</taxon>
        <taxon>Eriophyoidea</taxon>
        <taxon>Eriophyidae</taxon>
        <taxon>Eriophyinae</taxon>
        <taxon>Aceriini</taxon>
        <taxon>Aceria</taxon>
    </lineage>
</organism>
<feature type="repeat" description="WD" evidence="1">
    <location>
        <begin position="165"/>
        <end position="207"/>
    </location>
</feature>